<organism evidence="8 9">
    <name type="scientific">Aristolochia fimbriata</name>
    <name type="common">White veined hardy Dutchman's pipe vine</name>
    <dbReference type="NCBI Taxonomy" id="158543"/>
    <lineage>
        <taxon>Eukaryota</taxon>
        <taxon>Viridiplantae</taxon>
        <taxon>Streptophyta</taxon>
        <taxon>Embryophyta</taxon>
        <taxon>Tracheophyta</taxon>
        <taxon>Spermatophyta</taxon>
        <taxon>Magnoliopsida</taxon>
        <taxon>Magnoliidae</taxon>
        <taxon>Piperales</taxon>
        <taxon>Aristolochiaceae</taxon>
        <taxon>Aristolochia</taxon>
    </lineage>
</organism>
<feature type="transmembrane region" description="Helical" evidence="6">
    <location>
        <begin position="121"/>
        <end position="142"/>
    </location>
</feature>
<protein>
    <recommendedName>
        <fullName evidence="6">Choline transporter-like protein</fullName>
    </recommendedName>
</protein>
<evidence type="ECO:0000313" key="9">
    <source>
        <dbReference type="Proteomes" id="UP000825729"/>
    </source>
</evidence>
<evidence type="ECO:0000256" key="3">
    <source>
        <dbReference type="ARBA" id="ARBA00022692"/>
    </source>
</evidence>
<proteinExistence type="inferred from homology"/>
<evidence type="ECO:0000256" key="4">
    <source>
        <dbReference type="ARBA" id="ARBA00022989"/>
    </source>
</evidence>
<comment type="caution">
    <text evidence="8">The sequence shown here is derived from an EMBL/GenBank/DDBJ whole genome shotgun (WGS) entry which is preliminary data.</text>
</comment>
<evidence type="ECO:0000256" key="6">
    <source>
        <dbReference type="RuleBase" id="RU368066"/>
    </source>
</evidence>
<dbReference type="InterPro" id="IPR007603">
    <property type="entry name" value="Choline_transptr-like"/>
</dbReference>
<evidence type="ECO:0000256" key="1">
    <source>
        <dbReference type="ARBA" id="ARBA00004141"/>
    </source>
</evidence>
<keyword evidence="3 6" id="KW-0812">Transmembrane</keyword>
<evidence type="ECO:0000313" key="8">
    <source>
        <dbReference type="EMBL" id="KAG9457380.1"/>
    </source>
</evidence>
<feature type="region of interest" description="Disordered" evidence="7">
    <location>
        <begin position="40"/>
        <end position="73"/>
    </location>
</feature>
<keyword evidence="9" id="KW-1185">Reference proteome</keyword>
<name>A0AAV7F853_ARIFI</name>
<feature type="transmembrane region" description="Helical" evidence="6">
    <location>
        <begin position="268"/>
        <end position="286"/>
    </location>
</feature>
<feature type="compositionally biased region" description="Basic and acidic residues" evidence="7">
    <location>
        <begin position="56"/>
        <end position="71"/>
    </location>
</feature>
<feature type="transmembrane region" description="Helical" evidence="6">
    <location>
        <begin position="192"/>
        <end position="214"/>
    </location>
</feature>
<feature type="transmembrane region" description="Helical" evidence="6">
    <location>
        <begin position="220"/>
        <end position="238"/>
    </location>
</feature>
<dbReference type="AlphaFoldDB" id="A0AAV7F853"/>
<sequence length="542" mass="60141">MVATIWKNGHYIGPGADRGSVSVFGDAAVLAGESGMGAVEPVPEAEAVVEEEEKEKEEREGEGKEGDETSVQREVNVSRLQARSPAPALQVVVPPQPLQSTQQQPSLASLNSTVYTNRISLLLFLLHSAIAVALVSFLIYKAVEGFLKYKTRRKEERLLRHWLPQIEGSAILSIVLAFAWQKALRKWPAFMVRFIVWSTFALSFSAGTLLLCFSMPGTDGFGVVLVGFAIGNGLYACWVTQRLGFTAKVLTLALQPVSKFKDLNEPTYWMMGVGFMWMSLWTLAVLGSLNFYFPPLIVILLVLSLAWTTEVMRNVVNLTVSRVIALYYLRGMQSDTFICFQRALTRNLGSASLGSLFIPAIEALRIVARVLNLIEGEDEFMFSCAHCCLRVMECIFRYGNGWAFVHVAAYGHGLVRASQTTWALFEKQEMEPIVDSDITTSLCFLAGVASGSACVIFAGSWTFSEHKSYTATIALLAFFLGYLITRISMAVPHACVSCYYVCYAENPGNRLFDSTIPDRLKFIKEDRDAATPTPRFRRRPPV</sequence>
<dbReference type="GO" id="GO:0005886">
    <property type="term" value="C:plasma membrane"/>
    <property type="evidence" value="ECO:0007669"/>
    <property type="project" value="UniProtKB-SubCell"/>
</dbReference>
<dbReference type="GO" id="GO:0022857">
    <property type="term" value="F:transmembrane transporter activity"/>
    <property type="evidence" value="ECO:0007669"/>
    <property type="project" value="UniProtKB-UniRule"/>
</dbReference>
<evidence type="ECO:0000256" key="5">
    <source>
        <dbReference type="ARBA" id="ARBA00023136"/>
    </source>
</evidence>
<keyword evidence="5 6" id="KW-0472">Membrane</keyword>
<dbReference type="PANTHER" id="PTHR12385:SF93">
    <property type="entry name" value="CHOLINE TRANSPORTER-LIKE PROTEIN"/>
    <property type="match status" value="1"/>
</dbReference>
<gene>
    <name evidence="8" type="ORF">H6P81_001888</name>
</gene>
<keyword evidence="4 6" id="KW-1133">Transmembrane helix</keyword>
<feature type="transmembrane region" description="Helical" evidence="6">
    <location>
        <begin position="442"/>
        <end position="463"/>
    </location>
</feature>
<dbReference type="Proteomes" id="UP000825729">
    <property type="component" value="Unassembled WGS sequence"/>
</dbReference>
<comment type="function">
    <text evidence="6">Choline transporter.</text>
</comment>
<feature type="transmembrane region" description="Helical" evidence="6">
    <location>
        <begin position="292"/>
        <end position="312"/>
    </location>
</feature>
<reference evidence="8 9" key="1">
    <citation type="submission" date="2021-07" db="EMBL/GenBank/DDBJ databases">
        <title>The Aristolochia fimbriata genome: insights into angiosperm evolution, floral development and chemical biosynthesis.</title>
        <authorList>
            <person name="Jiao Y."/>
        </authorList>
    </citation>
    <scope>NUCLEOTIDE SEQUENCE [LARGE SCALE GENOMIC DNA]</scope>
    <source>
        <strain evidence="8">IBCAS-2021</strain>
        <tissue evidence="8">Leaf</tissue>
    </source>
</reference>
<dbReference type="Pfam" id="PF04515">
    <property type="entry name" value="Choline_transpo"/>
    <property type="match status" value="1"/>
</dbReference>
<comment type="subcellular location">
    <subcellularLocation>
        <location evidence="6">Cell membrane</location>
        <topology evidence="6">Multi-pass membrane protein</topology>
    </subcellularLocation>
    <subcellularLocation>
        <location evidence="1">Membrane</location>
        <topology evidence="1">Multi-pass membrane protein</topology>
    </subcellularLocation>
</comment>
<dbReference type="PANTHER" id="PTHR12385">
    <property type="entry name" value="CHOLINE TRANSPORTER-LIKE (SLC FAMILY 44)"/>
    <property type="match status" value="1"/>
</dbReference>
<feature type="transmembrane region" description="Helical" evidence="6">
    <location>
        <begin position="469"/>
        <end position="485"/>
    </location>
</feature>
<evidence type="ECO:0000256" key="2">
    <source>
        <dbReference type="ARBA" id="ARBA00007168"/>
    </source>
</evidence>
<comment type="similarity">
    <text evidence="2 6">Belongs to the CTL (choline transporter-like) family.</text>
</comment>
<feature type="transmembrane region" description="Helical" evidence="6">
    <location>
        <begin position="162"/>
        <end position="180"/>
    </location>
</feature>
<dbReference type="EMBL" id="JAINDJ010000002">
    <property type="protein sequence ID" value="KAG9457380.1"/>
    <property type="molecule type" value="Genomic_DNA"/>
</dbReference>
<accession>A0AAV7F853</accession>
<evidence type="ECO:0000256" key="7">
    <source>
        <dbReference type="SAM" id="MobiDB-lite"/>
    </source>
</evidence>